<dbReference type="EMBL" id="JAFKCU010000006">
    <property type="protein sequence ID" value="MBN7817497.1"/>
    <property type="molecule type" value="Genomic_DNA"/>
</dbReference>
<keyword evidence="2" id="KW-1185">Reference proteome</keyword>
<proteinExistence type="predicted"/>
<protein>
    <recommendedName>
        <fullName evidence="3">cAMP-binding domain of CRP or a regulatory subunit of cAMP-dependent protein kinases</fullName>
    </recommendedName>
</protein>
<dbReference type="InterPro" id="IPR018490">
    <property type="entry name" value="cNMP-bd_dom_sf"/>
</dbReference>
<dbReference type="Proteomes" id="UP000664480">
    <property type="component" value="Unassembled WGS sequence"/>
</dbReference>
<evidence type="ECO:0000313" key="2">
    <source>
        <dbReference type="Proteomes" id="UP000664480"/>
    </source>
</evidence>
<dbReference type="SUPFAM" id="SSF51206">
    <property type="entry name" value="cAMP-binding domain-like"/>
    <property type="match status" value="1"/>
</dbReference>
<dbReference type="InterPro" id="IPR014710">
    <property type="entry name" value="RmlC-like_jellyroll"/>
</dbReference>
<evidence type="ECO:0008006" key="3">
    <source>
        <dbReference type="Google" id="ProtNLM"/>
    </source>
</evidence>
<sequence length="195" mass="22844">MNNNLMKMREDYDNLVPGLNLDYEKLKLYMYLRRGKKGMVLKEAHSVETCSRYVCDGYLGLFVQKEEGEVLKEIFKVTDVAFDFKSYWRNKKTKSYLSCLSDVTYFEVSKKSEHDLVKTFPEFVDLGLAINHRLQDRLVKRSSIKNMGIHKGYKKFLQEFPGIEALLSQSRIASYFNCTARTVRSVQKKFKEGEL</sequence>
<accession>A0ABS3CK86</accession>
<comment type="caution">
    <text evidence="1">The sequence shown here is derived from an EMBL/GenBank/DDBJ whole genome shotgun (WGS) entry which is preliminary data.</text>
</comment>
<gene>
    <name evidence="1" type="ORF">J0A69_18795</name>
</gene>
<dbReference type="Gene3D" id="2.60.120.10">
    <property type="entry name" value="Jelly Rolls"/>
    <property type="match status" value="1"/>
</dbReference>
<reference evidence="1 2" key="1">
    <citation type="submission" date="2021-03" db="EMBL/GenBank/DDBJ databases">
        <title>novel species isolated from a fishpond in China.</title>
        <authorList>
            <person name="Lu H."/>
            <person name="Cai Z."/>
        </authorList>
    </citation>
    <scope>NUCLEOTIDE SEQUENCE [LARGE SCALE GENOMIC DNA]</scope>
    <source>
        <strain evidence="1 2">YJ13C</strain>
    </source>
</reference>
<evidence type="ECO:0000313" key="1">
    <source>
        <dbReference type="EMBL" id="MBN7817497.1"/>
    </source>
</evidence>
<organism evidence="1 2">
    <name type="scientific">Algoriphagus pacificus</name>
    <dbReference type="NCBI Taxonomy" id="2811234"/>
    <lineage>
        <taxon>Bacteria</taxon>
        <taxon>Pseudomonadati</taxon>
        <taxon>Bacteroidota</taxon>
        <taxon>Cytophagia</taxon>
        <taxon>Cytophagales</taxon>
        <taxon>Cyclobacteriaceae</taxon>
        <taxon>Algoriphagus</taxon>
    </lineage>
</organism>
<dbReference type="RefSeq" id="WP_206588169.1">
    <property type="nucleotide sequence ID" value="NZ_JAFKCU010000006.1"/>
</dbReference>
<name>A0ABS3CK86_9BACT</name>